<organism evidence="2 3">
    <name type="scientific">Kluyveromyces marxianus</name>
    <name type="common">Yeast</name>
    <name type="synonym">Candida kefyr</name>
    <dbReference type="NCBI Taxonomy" id="4911"/>
    <lineage>
        <taxon>Eukaryota</taxon>
        <taxon>Fungi</taxon>
        <taxon>Dikarya</taxon>
        <taxon>Ascomycota</taxon>
        <taxon>Saccharomycotina</taxon>
        <taxon>Saccharomycetes</taxon>
        <taxon>Saccharomycetales</taxon>
        <taxon>Saccharomycetaceae</taxon>
        <taxon>Kluyveromyces</taxon>
    </lineage>
</organism>
<dbReference type="InterPro" id="IPR014848">
    <property type="entry name" value="Rgp1"/>
</dbReference>
<keyword evidence="3" id="KW-1185">Reference proteome</keyword>
<dbReference type="Pfam" id="PF08737">
    <property type="entry name" value="Rgp1"/>
    <property type="match status" value="1"/>
</dbReference>
<dbReference type="PANTHER" id="PTHR12507">
    <property type="entry name" value="REDUCED GROWTH PHENOTYPE 1 RGP1, YEAST -RELATED"/>
    <property type="match status" value="1"/>
</dbReference>
<reference evidence="2 3" key="1">
    <citation type="submission" date="2016-03" db="EMBL/GenBank/DDBJ databases">
        <title>How can Kluyveromyces marxianus grow so fast - potential evolutionary course in Saccharomyces Complex revealed by comparative genomics.</title>
        <authorList>
            <person name="Mo W."/>
            <person name="Lu W."/>
            <person name="Yang X."/>
            <person name="Qi J."/>
            <person name="Lv H."/>
        </authorList>
    </citation>
    <scope>NUCLEOTIDE SEQUENCE [LARGE SCALE GENOMIC DNA]</scope>
    <source>
        <strain evidence="2 3">FIM1</strain>
    </source>
</reference>
<keyword evidence="1" id="KW-0175">Coiled coil</keyword>
<evidence type="ECO:0000313" key="3">
    <source>
        <dbReference type="Proteomes" id="UP000422736"/>
    </source>
</evidence>
<evidence type="ECO:0000256" key="1">
    <source>
        <dbReference type="SAM" id="Coils"/>
    </source>
</evidence>
<gene>
    <name evidence="2" type="primary">RGP1</name>
    <name evidence="2" type="ORF">FIM1_1046</name>
</gene>
<sequence>MHLHRRDRAIIEGNIKLEIIHESNPYFAGEPICLLIRLKHLGSEQQRETIKKKIDALEQKRRELIDSLNNDNESKPWLVKTLWNTFHQEERFKDESLQSQIDGLKKKLEFHEAVDLMSCFMQIVGQCSMDADVIHMDSLSVGSKGPQLVGIGSQNTQSGEDDPLTSIVSSFFNTNLDEESLKASPLMSTETIDTKDWIKVPFLLIPQTLLFSELLLQPGETRVFKFNTERLRKDLPPSYTNSAHFNISYITQLGISINDPNEIPHQHFFNFPITIFPYVDKNICQYEMPLNRELTISSPGKVQDMGNSVRYTKNRKRTMQSTQIEEDIRRRSISMIGKTSGPSIESMKNKFKEVVSKWDEKEDPELAMNSLLEHQFEKEQPASVRVNLAQFFFEGKHDLESLTEDPDSKLLSQLHSLQKEYVVKMNEKFICNLELSKPVYSIIDQIDLTLDFESPENNPSFKVTAVTACIETFELINPKFSTEQNVSKKKPNGTLIYESHATNFDECKRISMKLMPQCSPTTMITSQFKTDIFQLKWMLTFKFVMIPISSEKEEYFLDKTYEDKKGTLYHAKKDIEGYNFVFHVPLNVLPTEKQLAGW</sequence>
<protein>
    <submittedName>
        <fullName evidence="2">Reduced growth phenotype protein 1</fullName>
    </submittedName>
</protein>
<feature type="coiled-coil region" evidence="1">
    <location>
        <begin position="40"/>
        <end position="74"/>
    </location>
</feature>
<dbReference type="Proteomes" id="UP000422736">
    <property type="component" value="Chromosome 2"/>
</dbReference>
<proteinExistence type="predicted"/>
<accession>A0ABX6ERX8</accession>
<reference evidence="2 3" key="2">
    <citation type="submission" date="2019-11" db="EMBL/GenBank/DDBJ databases">
        <authorList>
            <person name="Lu H."/>
        </authorList>
    </citation>
    <scope>NUCLEOTIDE SEQUENCE [LARGE SCALE GENOMIC DNA]</scope>
    <source>
        <strain evidence="2 3">FIM1</strain>
    </source>
</reference>
<name>A0ABX6ERX8_KLUMA</name>
<dbReference type="EMBL" id="CP015055">
    <property type="protein sequence ID" value="QGN14386.1"/>
    <property type="molecule type" value="Genomic_DNA"/>
</dbReference>
<evidence type="ECO:0000313" key="2">
    <source>
        <dbReference type="EMBL" id="QGN14386.1"/>
    </source>
</evidence>